<protein>
    <submittedName>
        <fullName evidence="4">FAD-binding oxidoreductase</fullName>
    </submittedName>
</protein>
<feature type="domain" description="FAD-binding PCMH-type" evidence="3">
    <location>
        <begin position="20"/>
        <end position="189"/>
    </location>
</feature>
<evidence type="ECO:0000256" key="1">
    <source>
        <dbReference type="ARBA" id="ARBA00022630"/>
    </source>
</evidence>
<dbReference type="EMBL" id="BRZA01000002">
    <property type="protein sequence ID" value="GLC89210.1"/>
    <property type="molecule type" value="Genomic_DNA"/>
</dbReference>
<sequence length="441" mass="49420">MFSIDKWKNGEKWTNWAGNVVAYPGEMYAPTSVEEVVDIVSRAQTVGKTIRVTGAAHSFSAVAMPEHIALSLHNMRGLIAVNEEQQEATLWAGTYLYEIGPLLAQYGFGLINMGDIQEQSLAGAVSTGTHGTGITLGSLSSAVTKWGFVDGTGTYQEHVRGADDLSEALHVSLGMLGVLVKLTIKVIPLYSLHYIGSKDTLTNGLAHFATDIRQHRHVEWFYFPGSETIQVKRMNAIAPVYQGEWSKRIELLKLQVVENGAFFVMSELCKWKPSMSGAMSKLAAASVVEGEKIGISYEIFPSPRSVKFQESEYAIPLTQFEACMEEIHATLQKDLFHVHFPLECRTTAGEAGYLSPTQGQESAFIAFHMYKGMEEGPYFQWIYTLMKKYHGRPHWGKQHQLTAEDVDTLYPNLQKFHAIRQVYDPQQLFFTGYLRKLFLQN</sequence>
<dbReference type="PIRSF" id="PIRSF000136">
    <property type="entry name" value="LGO_GLO"/>
    <property type="match status" value="1"/>
</dbReference>
<dbReference type="InterPro" id="IPR010031">
    <property type="entry name" value="FAD_lactone_oxidase-like"/>
</dbReference>
<dbReference type="InterPro" id="IPR007173">
    <property type="entry name" value="ALO_C"/>
</dbReference>
<keyword evidence="2" id="KW-0560">Oxidoreductase</keyword>
<proteinExistence type="predicted"/>
<keyword evidence="1" id="KW-0285">Flavoprotein</keyword>
<dbReference type="InterPro" id="IPR006094">
    <property type="entry name" value="Oxid_FAD_bind_N"/>
</dbReference>
<reference evidence="4" key="1">
    <citation type="submission" date="2022-08" db="EMBL/GenBank/DDBJ databases">
        <title>Draft genome sequence of Lysinibacillus sp. strain KH24.</title>
        <authorList>
            <person name="Kanbe H."/>
            <person name="Itoh H."/>
        </authorList>
    </citation>
    <scope>NUCLEOTIDE SEQUENCE</scope>
    <source>
        <strain evidence="4">KH24</strain>
    </source>
</reference>
<comment type="caution">
    <text evidence="4">The sequence shown here is derived from an EMBL/GenBank/DDBJ whole genome shotgun (WGS) entry which is preliminary data.</text>
</comment>
<evidence type="ECO:0000259" key="3">
    <source>
        <dbReference type="PROSITE" id="PS51387"/>
    </source>
</evidence>
<dbReference type="PROSITE" id="PS51387">
    <property type="entry name" value="FAD_PCMH"/>
    <property type="match status" value="1"/>
</dbReference>
<dbReference type="InterPro" id="IPR016166">
    <property type="entry name" value="FAD-bd_PCMH"/>
</dbReference>
<dbReference type="PANTHER" id="PTHR43762">
    <property type="entry name" value="L-GULONOLACTONE OXIDASE"/>
    <property type="match status" value="1"/>
</dbReference>
<evidence type="ECO:0000256" key="2">
    <source>
        <dbReference type="ARBA" id="ARBA00023002"/>
    </source>
</evidence>
<evidence type="ECO:0000313" key="5">
    <source>
        <dbReference type="Proteomes" id="UP001065593"/>
    </source>
</evidence>
<dbReference type="InterPro" id="IPR016167">
    <property type="entry name" value="FAD-bd_PCMH_sub1"/>
</dbReference>
<accession>A0ABQ5NLS7</accession>
<keyword evidence="5" id="KW-1185">Reference proteome</keyword>
<evidence type="ECO:0000313" key="4">
    <source>
        <dbReference type="EMBL" id="GLC89210.1"/>
    </source>
</evidence>
<dbReference type="Gene3D" id="3.30.465.10">
    <property type="match status" value="1"/>
</dbReference>
<dbReference type="SUPFAM" id="SSF56176">
    <property type="entry name" value="FAD-binding/transporter-associated domain-like"/>
    <property type="match status" value="1"/>
</dbReference>
<dbReference type="Pfam" id="PF01565">
    <property type="entry name" value="FAD_binding_4"/>
    <property type="match status" value="1"/>
</dbReference>
<dbReference type="NCBIfam" id="TIGR01679">
    <property type="entry name" value="bact_FAD_ox"/>
    <property type="match status" value="1"/>
</dbReference>
<dbReference type="Pfam" id="PF04030">
    <property type="entry name" value="ALO"/>
    <property type="match status" value="1"/>
</dbReference>
<name>A0ABQ5NLS7_9BACI</name>
<gene>
    <name evidence="4" type="ORF">LYSBPC_23370</name>
</gene>
<dbReference type="InterPro" id="IPR036318">
    <property type="entry name" value="FAD-bd_PCMH-like_sf"/>
</dbReference>
<dbReference type="Gene3D" id="3.30.43.10">
    <property type="entry name" value="Uridine Diphospho-n-acetylenolpyruvylglucosamine Reductase, domain 2"/>
    <property type="match status" value="1"/>
</dbReference>
<dbReference type="Proteomes" id="UP001065593">
    <property type="component" value="Unassembled WGS sequence"/>
</dbReference>
<dbReference type="RefSeq" id="WP_264988951.1">
    <property type="nucleotide sequence ID" value="NZ_BRZA01000002.1"/>
</dbReference>
<dbReference type="Gene3D" id="3.30.70.2520">
    <property type="match status" value="1"/>
</dbReference>
<dbReference type="PANTHER" id="PTHR43762:SF1">
    <property type="entry name" value="D-ARABINONO-1,4-LACTONE OXIDASE"/>
    <property type="match status" value="1"/>
</dbReference>
<organism evidence="4 5">
    <name type="scientific">Lysinibacillus piscis</name>
    <dbReference type="NCBI Taxonomy" id="2518931"/>
    <lineage>
        <taxon>Bacteria</taxon>
        <taxon>Bacillati</taxon>
        <taxon>Bacillota</taxon>
        <taxon>Bacilli</taxon>
        <taxon>Bacillales</taxon>
        <taxon>Bacillaceae</taxon>
        <taxon>Lysinibacillus</taxon>
    </lineage>
</organism>
<dbReference type="InterPro" id="IPR016169">
    <property type="entry name" value="FAD-bd_PCMH_sub2"/>
</dbReference>